<dbReference type="GO" id="GO:0004252">
    <property type="term" value="F:serine-type endopeptidase activity"/>
    <property type="evidence" value="ECO:0007669"/>
    <property type="project" value="InterPro"/>
</dbReference>
<dbReference type="OrthoDB" id="6380950at2759"/>
<feature type="domain" description="Peptidase S1" evidence="4">
    <location>
        <begin position="97"/>
        <end position="152"/>
    </location>
</feature>
<evidence type="ECO:0000313" key="6">
    <source>
        <dbReference type="Proteomes" id="UP001163046"/>
    </source>
</evidence>
<dbReference type="InterPro" id="IPR018114">
    <property type="entry name" value="TRYPSIN_HIS"/>
</dbReference>
<name>A0A9X0A5V4_9CNID</name>
<evidence type="ECO:0000259" key="4">
    <source>
        <dbReference type="PROSITE" id="PS50240"/>
    </source>
</evidence>
<feature type="region of interest" description="Disordered" evidence="2">
    <location>
        <begin position="57"/>
        <end position="94"/>
    </location>
</feature>
<dbReference type="PANTHER" id="PTHR24252">
    <property type="entry name" value="ACROSIN-RELATED"/>
    <property type="match status" value="1"/>
</dbReference>
<protein>
    <recommendedName>
        <fullName evidence="4">Peptidase S1 domain-containing protein</fullName>
    </recommendedName>
</protein>
<keyword evidence="3" id="KW-0732">Signal</keyword>
<organism evidence="5 6">
    <name type="scientific">Desmophyllum pertusum</name>
    <dbReference type="NCBI Taxonomy" id="174260"/>
    <lineage>
        <taxon>Eukaryota</taxon>
        <taxon>Metazoa</taxon>
        <taxon>Cnidaria</taxon>
        <taxon>Anthozoa</taxon>
        <taxon>Hexacorallia</taxon>
        <taxon>Scleractinia</taxon>
        <taxon>Caryophylliina</taxon>
        <taxon>Caryophylliidae</taxon>
        <taxon>Desmophyllum</taxon>
    </lineage>
</organism>
<dbReference type="AlphaFoldDB" id="A0A9X0A5V4"/>
<feature type="compositionally biased region" description="Pro residues" evidence="2">
    <location>
        <begin position="72"/>
        <end position="87"/>
    </location>
</feature>
<dbReference type="PROSITE" id="PS00134">
    <property type="entry name" value="TRYPSIN_HIS"/>
    <property type="match status" value="1"/>
</dbReference>
<gene>
    <name evidence="5" type="ORF">OS493_003309</name>
</gene>
<sequence length="152" mass="16510">MKFIAVGVLVIFVLEVLEINALRCKDKFIFCKDFVKKPGNQDPCKGNVLSRLLRKSHLKPPVPSTDGTTNNPPVPTDGPSVPPPPPGSCGVKPESRIVGGIQSSPGDWPWQAMLRRMPRGSSFCGGTLIAPQWVLTAAHCVSKKKQTDLQVR</sequence>
<evidence type="ECO:0000256" key="1">
    <source>
        <dbReference type="ARBA" id="ARBA00023157"/>
    </source>
</evidence>
<dbReference type="Proteomes" id="UP001163046">
    <property type="component" value="Unassembled WGS sequence"/>
</dbReference>
<feature type="chain" id="PRO_5040865597" description="Peptidase S1 domain-containing protein" evidence="3">
    <location>
        <begin position="22"/>
        <end position="152"/>
    </location>
</feature>
<dbReference type="SUPFAM" id="SSF50494">
    <property type="entry name" value="Trypsin-like serine proteases"/>
    <property type="match status" value="1"/>
</dbReference>
<feature type="signal peptide" evidence="3">
    <location>
        <begin position="1"/>
        <end position="21"/>
    </location>
</feature>
<dbReference type="PANTHER" id="PTHR24252:SF7">
    <property type="entry name" value="HYALIN"/>
    <property type="match status" value="1"/>
</dbReference>
<evidence type="ECO:0000313" key="5">
    <source>
        <dbReference type="EMBL" id="KAJ7393653.1"/>
    </source>
</evidence>
<proteinExistence type="predicted"/>
<accession>A0A9X0A5V4</accession>
<dbReference type="GO" id="GO:0006508">
    <property type="term" value="P:proteolysis"/>
    <property type="evidence" value="ECO:0007669"/>
    <property type="project" value="InterPro"/>
</dbReference>
<evidence type="ECO:0000256" key="2">
    <source>
        <dbReference type="SAM" id="MobiDB-lite"/>
    </source>
</evidence>
<reference evidence="5" key="1">
    <citation type="submission" date="2023-01" db="EMBL/GenBank/DDBJ databases">
        <title>Genome assembly of the deep-sea coral Lophelia pertusa.</title>
        <authorList>
            <person name="Herrera S."/>
            <person name="Cordes E."/>
        </authorList>
    </citation>
    <scope>NUCLEOTIDE SEQUENCE</scope>
    <source>
        <strain evidence="5">USNM1676648</strain>
        <tissue evidence="5">Polyp</tissue>
    </source>
</reference>
<evidence type="ECO:0000256" key="3">
    <source>
        <dbReference type="SAM" id="SignalP"/>
    </source>
</evidence>
<dbReference type="InterPro" id="IPR001254">
    <property type="entry name" value="Trypsin_dom"/>
</dbReference>
<comment type="caution">
    <text evidence="5">The sequence shown here is derived from an EMBL/GenBank/DDBJ whole genome shotgun (WGS) entry which is preliminary data.</text>
</comment>
<dbReference type="EMBL" id="MU825397">
    <property type="protein sequence ID" value="KAJ7393653.1"/>
    <property type="molecule type" value="Genomic_DNA"/>
</dbReference>
<dbReference type="InterPro" id="IPR009003">
    <property type="entry name" value="Peptidase_S1_PA"/>
</dbReference>
<keyword evidence="6" id="KW-1185">Reference proteome</keyword>
<dbReference type="Pfam" id="PF00089">
    <property type="entry name" value="Trypsin"/>
    <property type="match status" value="1"/>
</dbReference>
<dbReference type="Gene3D" id="2.40.10.10">
    <property type="entry name" value="Trypsin-like serine proteases"/>
    <property type="match status" value="1"/>
</dbReference>
<keyword evidence="1" id="KW-1015">Disulfide bond</keyword>
<dbReference type="PROSITE" id="PS50240">
    <property type="entry name" value="TRYPSIN_DOM"/>
    <property type="match status" value="1"/>
</dbReference>
<dbReference type="InterPro" id="IPR043504">
    <property type="entry name" value="Peptidase_S1_PA_chymotrypsin"/>
</dbReference>